<evidence type="ECO:0000313" key="1">
    <source>
        <dbReference type="EMBL" id="NIZ46458.1"/>
    </source>
</evidence>
<keyword evidence="2" id="KW-1185">Reference proteome</keyword>
<dbReference type="RefSeq" id="WP_167702923.1">
    <property type="nucleotide sequence ID" value="NZ_CP118168.1"/>
</dbReference>
<sequence>MGLLARAESVIAEKRRREHQPLVISADSISHIAENKLYNYVDSMEQQGNKVYVVELDIETLLDELTKQSDDPIQEDEIAQQWKELLYELLGKDSFVLHTEKNQYILIHSTSDSMARNFLLSGIIRLASDVFGVDAEESWFEPHFYEMNPSAMEQLSAWI</sequence>
<protein>
    <submittedName>
        <fullName evidence="1">Uncharacterized protein</fullName>
    </submittedName>
</protein>
<dbReference type="Proteomes" id="UP000752013">
    <property type="component" value="Unassembled WGS sequence"/>
</dbReference>
<proteinExistence type="predicted"/>
<dbReference type="EMBL" id="JAATLK010000001">
    <property type="protein sequence ID" value="NIZ46458.1"/>
    <property type="molecule type" value="Genomic_DNA"/>
</dbReference>
<organism evidence="1 2">
    <name type="scientific">Entomospira nematocerorum</name>
    <dbReference type="NCBI Taxonomy" id="2719987"/>
    <lineage>
        <taxon>Bacteria</taxon>
        <taxon>Pseudomonadati</taxon>
        <taxon>Spirochaetota</taxon>
        <taxon>Spirochaetia</taxon>
        <taxon>Spirochaetales</taxon>
        <taxon>Spirochaetaceae</taxon>
        <taxon>Entomospira</taxon>
    </lineage>
</organism>
<reference evidence="1" key="1">
    <citation type="submission" date="2020-03" db="EMBL/GenBank/DDBJ databases">
        <title>Spirochaetal bacteria isolated from arthropods constitute a novel genus Entomospira genus novum within the order Spirochaetales.</title>
        <authorList>
            <person name="Grana-Miraglia L."/>
            <person name="Sikutova S."/>
            <person name="Fingerle V."/>
            <person name="Sing A."/>
            <person name="Castillo-Ramirez S."/>
            <person name="Margos G."/>
            <person name="Rudolf I."/>
        </authorList>
    </citation>
    <scope>NUCLEOTIDE SEQUENCE</scope>
    <source>
        <strain evidence="1">BR208</strain>
    </source>
</reference>
<dbReference type="AlphaFoldDB" id="A0A968KUQ9"/>
<gene>
    <name evidence="1" type="ORF">HCT46_00750</name>
</gene>
<comment type="caution">
    <text evidence="1">The sequence shown here is derived from an EMBL/GenBank/DDBJ whole genome shotgun (WGS) entry which is preliminary data.</text>
</comment>
<evidence type="ECO:0000313" key="2">
    <source>
        <dbReference type="Proteomes" id="UP000752013"/>
    </source>
</evidence>
<name>A0A968KUQ9_9SPIO</name>
<accession>A0A968KUQ9</accession>